<comment type="similarity">
    <text evidence="5">Belongs to the methyltransferase superfamily. UbiG/COQ3 family.</text>
</comment>
<comment type="catalytic activity">
    <reaction evidence="5">
        <text>a 3-demethylubiquinol + S-adenosyl-L-methionine = a ubiquinol + S-adenosyl-L-homocysteine + H(+)</text>
        <dbReference type="Rhea" id="RHEA:44380"/>
        <dbReference type="Rhea" id="RHEA-COMP:9566"/>
        <dbReference type="Rhea" id="RHEA-COMP:10914"/>
        <dbReference type="ChEBI" id="CHEBI:15378"/>
        <dbReference type="ChEBI" id="CHEBI:17976"/>
        <dbReference type="ChEBI" id="CHEBI:57856"/>
        <dbReference type="ChEBI" id="CHEBI:59789"/>
        <dbReference type="ChEBI" id="CHEBI:84422"/>
        <dbReference type="EC" id="2.1.1.64"/>
    </reaction>
</comment>
<evidence type="ECO:0000256" key="3">
    <source>
        <dbReference type="ARBA" id="ARBA00022688"/>
    </source>
</evidence>
<evidence type="ECO:0000256" key="1">
    <source>
        <dbReference type="ARBA" id="ARBA00022603"/>
    </source>
</evidence>
<feature type="binding site" evidence="5">
    <location>
        <position position="79"/>
    </location>
    <ligand>
        <name>S-adenosyl-L-methionine</name>
        <dbReference type="ChEBI" id="CHEBI:59789"/>
    </ligand>
</feature>
<dbReference type="GO" id="GO:0010420">
    <property type="term" value="F:polyprenyldihydroxybenzoate methyltransferase activity"/>
    <property type="evidence" value="ECO:0007669"/>
    <property type="project" value="InterPro"/>
</dbReference>
<dbReference type="HAMAP" id="MF_00472">
    <property type="entry name" value="UbiG"/>
    <property type="match status" value="1"/>
</dbReference>
<dbReference type="PANTHER" id="PTHR43464:SF19">
    <property type="entry name" value="UBIQUINONE BIOSYNTHESIS O-METHYLTRANSFERASE, MITOCHONDRIAL"/>
    <property type="match status" value="1"/>
</dbReference>
<organism evidence="6 7">
    <name type="scientific">Hydromonas duriensis</name>
    <dbReference type="NCBI Taxonomy" id="1527608"/>
    <lineage>
        <taxon>Bacteria</taxon>
        <taxon>Pseudomonadati</taxon>
        <taxon>Pseudomonadota</taxon>
        <taxon>Betaproteobacteria</taxon>
        <taxon>Burkholderiales</taxon>
        <taxon>Burkholderiaceae</taxon>
        <taxon>Hydromonas</taxon>
    </lineage>
</organism>
<dbReference type="Proteomes" id="UP000294480">
    <property type="component" value="Unassembled WGS sequence"/>
</dbReference>
<dbReference type="NCBIfam" id="TIGR01983">
    <property type="entry name" value="UbiG"/>
    <property type="match status" value="1"/>
</dbReference>
<feature type="binding site" evidence="5">
    <location>
        <position position="58"/>
    </location>
    <ligand>
        <name>S-adenosyl-L-methionine</name>
        <dbReference type="ChEBI" id="CHEBI:59789"/>
    </ligand>
</feature>
<evidence type="ECO:0000256" key="2">
    <source>
        <dbReference type="ARBA" id="ARBA00022679"/>
    </source>
</evidence>
<keyword evidence="7" id="KW-1185">Reference proteome</keyword>
<dbReference type="EMBL" id="SNZE01000016">
    <property type="protein sequence ID" value="TDR30806.1"/>
    <property type="molecule type" value="Genomic_DNA"/>
</dbReference>
<dbReference type="GO" id="GO:0032259">
    <property type="term" value="P:methylation"/>
    <property type="evidence" value="ECO:0007669"/>
    <property type="project" value="UniProtKB-KW"/>
</dbReference>
<keyword evidence="6" id="KW-0830">Ubiquinone</keyword>
<dbReference type="GO" id="GO:0061542">
    <property type="term" value="F:3-demethylubiquinol 3-O-methyltransferase activity"/>
    <property type="evidence" value="ECO:0007669"/>
    <property type="project" value="UniProtKB-UniRule"/>
</dbReference>
<feature type="binding site" evidence="5">
    <location>
        <position position="123"/>
    </location>
    <ligand>
        <name>S-adenosyl-L-methionine</name>
        <dbReference type="ChEBI" id="CHEBI:59789"/>
    </ligand>
</feature>
<keyword evidence="3 5" id="KW-0831">Ubiquinone biosynthesis</keyword>
<dbReference type="CDD" id="cd02440">
    <property type="entry name" value="AdoMet_MTases"/>
    <property type="match status" value="1"/>
</dbReference>
<keyword evidence="2 5" id="KW-0808">Transferase</keyword>
<dbReference type="UniPathway" id="UPA00232"/>
<dbReference type="GO" id="GO:0102208">
    <property type="term" value="F:2-polyprenyl-6-hydroxyphenol methylase activity"/>
    <property type="evidence" value="ECO:0007669"/>
    <property type="project" value="UniProtKB-EC"/>
</dbReference>
<dbReference type="InterPro" id="IPR029063">
    <property type="entry name" value="SAM-dependent_MTases_sf"/>
</dbReference>
<accession>A0A4R6Y659</accession>
<gene>
    <name evidence="5" type="primary">ubiG</name>
    <name evidence="6" type="ORF">DFR44_1164</name>
</gene>
<feature type="binding site" evidence="5">
    <location>
        <position position="39"/>
    </location>
    <ligand>
        <name>S-adenosyl-L-methionine</name>
        <dbReference type="ChEBI" id="CHEBI:59789"/>
    </ligand>
</feature>
<dbReference type="AlphaFoldDB" id="A0A4R6Y659"/>
<keyword evidence="4 5" id="KW-0949">S-adenosyl-L-methionine</keyword>
<comment type="catalytic activity">
    <reaction evidence="5">
        <text>a 3-(all-trans-polyprenyl)benzene-1,2-diol + S-adenosyl-L-methionine = a 2-methoxy-6-(all-trans-polyprenyl)phenol + S-adenosyl-L-homocysteine + H(+)</text>
        <dbReference type="Rhea" id="RHEA:31411"/>
        <dbReference type="Rhea" id="RHEA-COMP:9550"/>
        <dbReference type="Rhea" id="RHEA-COMP:9551"/>
        <dbReference type="ChEBI" id="CHEBI:15378"/>
        <dbReference type="ChEBI" id="CHEBI:57856"/>
        <dbReference type="ChEBI" id="CHEBI:59789"/>
        <dbReference type="ChEBI" id="CHEBI:62729"/>
        <dbReference type="ChEBI" id="CHEBI:62731"/>
        <dbReference type="EC" id="2.1.1.222"/>
    </reaction>
</comment>
<evidence type="ECO:0000313" key="7">
    <source>
        <dbReference type="Proteomes" id="UP000294480"/>
    </source>
</evidence>
<dbReference type="InterPro" id="IPR010233">
    <property type="entry name" value="UbiG_MeTrfase"/>
</dbReference>
<reference evidence="6 7" key="1">
    <citation type="submission" date="2019-03" db="EMBL/GenBank/DDBJ databases">
        <title>Genomic Encyclopedia of Type Strains, Phase IV (KMG-IV): sequencing the most valuable type-strain genomes for metagenomic binning, comparative biology and taxonomic classification.</title>
        <authorList>
            <person name="Goeker M."/>
        </authorList>
    </citation>
    <scope>NUCLEOTIDE SEQUENCE [LARGE SCALE GENOMIC DNA]</scope>
    <source>
        <strain evidence="6 7">DSM 102852</strain>
    </source>
</reference>
<sequence>MPLNQNITPAEIEKFSQHAQQWWDENGPLKTLHQVNPVRLAWISEHINLQQARVIDVGCGGGILTEALARAGAHATGLDMAADSIEIAKLHALAHHLPITYHVNTAEQMAEEAAHTFDAVTCMEMLEHVPDPASVIQACAKMVKTGGTVFFSTLNRHPKALALGIVAAEYLLNWIPKGTHQYKTFIKPSELAQYARLAGLEVIDVRGIAYHPWRDKQAPFVTTHDTDVNYMMACRKN</sequence>
<comment type="pathway">
    <text evidence="5">Cofactor biosynthesis; ubiquinone biosynthesis.</text>
</comment>
<comment type="caution">
    <text evidence="6">The sequence shown here is derived from an EMBL/GenBank/DDBJ whole genome shotgun (WGS) entry which is preliminary data.</text>
</comment>
<comment type="function">
    <text evidence="5">O-methyltransferase that catalyzes the 2 O-methylation steps in the ubiquinone biosynthetic pathway.</text>
</comment>
<evidence type="ECO:0000256" key="5">
    <source>
        <dbReference type="HAMAP-Rule" id="MF_00472"/>
    </source>
</evidence>
<protein>
    <recommendedName>
        <fullName evidence="5">Ubiquinone biosynthesis O-methyltransferase</fullName>
    </recommendedName>
    <alternativeName>
        <fullName evidence="5">2-polyprenyl-6-hydroxyphenol methylase</fullName>
        <ecNumber evidence="5">2.1.1.222</ecNumber>
    </alternativeName>
    <alternativeName>
        <fullName evidence="5">3-demethylubiquinone 3-O-methyltransferase</fullName>
        <ecNumber evidence="5">2.1.1.64</ecNumber>
    </alternativeName>
</protein>
<keyword evidence="1 5" id="KW-0489">Methyltransferase</keyword>
<dbReference type="PANTHER" id="PTHR43464">
    <property type="entry name" value="METHYLTRANSFERASE"/>
    <property type="match status" value="1"/>
</dbReference>
<proteinExistence type="inferred from homology"/>
<dbReference type="RefSeq" id="WP_133620726.1">
    <property type="nucleotide sequence ID" value="NZ_SNZE01000016.1"/>
</dbReference>
<dbReference type="EC" id="2.1.1.222" evidence="5"/>
<name>A0A4R6Y659_9BURK</name>
<dbReference type="Pfam" id="PF13489">
    <property type="entry name" value="Methyltransf_23"/>
    <property type="match status" value="1"/>
</dbReference>
<evidence type="ECO:0000313" key="6">
    <source>
        <dbReference type="EMBL" id="TDR30806.1"/>
    </source>
</evidence>
<dbReference type="OrthoDB" id="9801538at2"/>
<dbReference type="EC" id="2.1.1.64" evidence="5"/>
<dbReference type="Gene3D" id="3.40.50.150">
    <property type="entry name" value="Vaccinia Virus protein VP39"/>
    <property type="match status" value="1"/>
</dbReference>
<dbReference type="SUPFAM" id="SSF53335">
    <property type="entry name" value="S-adenosyl-L-methionine-dependent methyltransferases"/>
    <property type="match status" value="1"/>
</dbReference>
<evidence type="ECO:0000256" key="4">
    <source>
        <dbReference type="ARBA" id="ARBA00022691"/>
    </source>
</evidence>